<sequence precursor="true">MTSTGMAVTCFLICISLFLFIILSMNQEKQIYQIQPFPNVVLVSPLDWFLNQMKIVAERILLYKKALLTGKRIDIDLLSNRTVFRVKSLDAYRGLFEEARKKAPSVFERKKFLKFGDYEKLMEASFEFNGVLFVYKPCVTLTNNGYILSEHIDVARVIILALNGEGPEVNILESNKDLINSLLSMVEKYRIEVARTE</sequence>
<dbReference type="KEGG" id="tle:Tlet_0511"/>
<gene>
    <name evidence="2" type="ordered locus">Tlet_0511</name>
</gene>
<name>A8F4J4_PSELT</name>
<dbReference type="HOGENOM" id="CLU_1383105_0_0_0"/>
<evidence type="ECO:0000313" key="3">
    <source>
        <dbReference type="Proteomes" id="UP000002016"/>
    </source>
</evidence>
<evidence type="ECO:0000313" key="2">
    <source>
        <dbReference type="EMBL" id="ABV33078.1"/>
    </source>
</evidence>
<keyword evidence="1" id="KW-1133">Transmembrane helix</keyword>
<organism evidence="2 3">
    <name type="scientific">Pseudothermotoga lettingae (strain ATCC BAA-301 / DSM 14385 / NBRC 107922 / TMO)</name>
    <name type="common">Thermotoga lettingae</name>
    <dbReference type="NCBI Taxonomy" id="416591"/>
    <lineage>
        <taxon>Bacteria</taxon>
        <taxon>Thermotogati</taxon>
        <taxon>Thermotogota</taxon>
        <taxon>Thermotogae</taxon>
        <taxon>Thermotogales</taxon>
        <taxon>Thermotogaceae</taxon>
        <taxon>Pseudothermotoga</taxon>
    </lineage>
</organism>
<reference evidence="2 3" key="1">
    <citation type="submission" date="2007-08" db="EMBL/GenBank/DDBJ databases">
        <title>Complete sequence of Thermotoga lettingae TMO.</title>
        <authorList>
            <consortium name="US DOE Joint Genome Institute"/>
            <person name="Copeland A."/>
            <person name="Lucas S."/>
            <person name="Lapidus A."/>
            <person name="Barry K."/>
            <person name="Glavina del Rio T."/>
            <person name="Dalin E."/>
            <person name="Tice H."/>
            <person name="Pitluck S."/>
            <person name="Foster B."/>
            <person name="Bruce D."/>
            <person name="Schmutz J."/>
            <person name="Larimer F."/>
            <person name="Land M."/>
            <person name="Hauser L."/>
            <person name="Kyrpides N."/>
            <person name="Mikhailova N."/>
            <person name="Nelson K."/>
            <person name="Gogarten J.P."/>
            <person name="Noll K."/>
            <person name="Richardson P."/>
        </authorList>
    </citation>
    <scope>NUCLEOTIDE SEQUENCE [LARGE SCALE GENOMIC DNA]</scope>
    <source>
        <strain evidence="3">ATCC BAA-301 / DSM 14385 / NBRC 107922 / TMO</strain>
    </source>
</reference>
<keyword evidence="1" id="KW-0472">Membrane</keyword>
<protein>
    <submittedName>
        <fullName evidence="2">Uncharacterized protein</fullName>
    </submittedName>
</protein>
<dbReference type="AlphaFoldDB" id="A8F4J4"/>
<feature type="transmembrane region" description="Helical" evidence="1">
    <location>
        <begin position="6"/>
        <end position="25"/>
    </location>
</feature>
<dbReference type="Proteomes" id="UP000002016">
    <property type="component" value="Chromosome"/>
</dbReference>
<proteinExistence type="predicted"/>
<dbReference type="STRING" id="416591.Tlet_0511"/>
<dbReference type="EMBL" id="CP000812">
    <property type="protein sequence ID" value="ABV33078.1"/>
    <property type="molecule type" value="Genomic_DNA"/>
</dbReference>
<accession>A8F4J4</accession>
<reference evidence="2 3" key="2">
    <citation type="journal article" date="2009" name="Proc. Natl. Acad. Sci. U.S.A.">
        <title>On the chimeric nature, thermophilic origin, and phylogenetic placement of the Thermotogales.</title>
        <authorList>
            <person name="Zhaxybayeva O."/>
            <person name="Swithers K.S."/>
            <person name="Lapierre P."/>
            <person name="Fournier G.P."/>
            <person name="Bickhart D.M."/>
            <person name="DeBoy R.T."/>
            <person name="Nelson K.E."/>
            <person name="Nesbo C.L."/>
            <person name="Doolittle W.F."/>
            <person name="Gogarten J.P."/>
            <person name="Noll K.M."/>
        </authorList>
    </citation>
    <scope>NUCLEOTIDE SEQUENCE [LARGE SCALE GENOMIC DNA]</scope>
    <source>
        <strain evidence="3">ATCC BAA-301 / DSM 14385 / NBRC 107922 / TMO</strain>
    </source>
</reference>
<dbReference type="OrthoDB" id="49489at2"/>
<evidence type="ECO:0000256" key="1">
    <source>
        <dbReference type="SAM" id="Phobius"/>
    </source>
</evidence>
<keyword evidence="3" id="KW-1185">Reference proteome</keyword>
<dbReference type="RefSeq" id="WP_012002559.1">
    <property type="nucleotide sequence ID" value="NC_009828.1"/>
</dbReference>
<keyword evidence="1" id="KW-0812">Transmembrane</keyword>